<dbReference type="KEGG" id="ptkz:JDV02_009485"/>
<feature type="region of interest" description="Disordered" evidence="1">
    <location>
        <begin position="383"/>
        <end position="411"/>
    </location>
</feature>
<dbReference type="GeneID" id="72071430"/>
<dbReference type="EMBL" id="CP086362">
    <property type="protein sequence ID" value="UNI23679.1"/>
    <property type="molecule type" value="Genomic_DNA"/>
</dbReference>
<proteinExistence type="predicted"/>
<protein>
    <recommendedName>
        <fullName evidence="4">RNA recognition motif-containing protein</fullName>
    </recommendedName>
</protein>
<organism evidence="2 3">
    <name type="scientific">Purpureocillium takamizusanense</name>
    <dbReference type="NCBI Taxonomy" id="2060973"/>
    <lineage>
        <taxon>Eukaryota</taxon>
        <taxon>Fungi</taxon>
        <taxon>Dikarya</taxon>
        <taxon>Ascomycota</taxon>
        <taxon>Pezizomycotina</taxon>
        <taxon>Sordariomycetes</taxon>
        <taxon>Hypocreomycetidae</taxon>
        <taxon>Hypocreales</taxon>
        <taxon>Ophiocordycipitaceae</taxon>
        <taxon>Purpureocillium</taxon>
    </lineage>
</organism>
<accession>A0A9Q8QM42</accession>
<evidence type="ECO:0000313" key="3">
    <source>
        <dbReference type="Proteomes" id="UP000829364"/>
    </source>
</evidence>
<feature type="compositionally biased region" description="Pro residues" evidence="1">
    <location>
        <begin position="327"/>
        <end position="337"/>
    </location>
</feature>
<evidence type="ECO:0000313" key="2">
    <source>
        <dbReference type="EMBL" id="UNI23679.1"/>
    </source>
</evidence>
<dbReference type="RefSeq" id="XP_047847160.1">
    <property type="nucleotide sequence ID" value="XM_047991150.1"/>
</dbReference>
<evidence type="ECO:0008006" key="4">
    <source>
        <dbReference type="Google" id="ProtNLM"/>
    </source>
</evidence>
<feature type="compositionally biased region" description="Basic and acidic residues" evidence="1">
    <location>
        <begin position="400"/>
        <end position="411"/>
    </location>
</feature>
<evidence type="ECO:0000256" key="1">
    <source>
        <dbReference type="SAM" id="MobiDB-lite"/>
    </source>
</evidence>
<dbReference type="Proteomes" id="UP000829364">
    <property type="component" value="Chromosome 9"/>
</dbReference>
<name>A0A9Q8QM42_9HYPO</name>
<dbReference type="AlphaFoldDB" id="A0A9Q8QM42"/>
<feature type="region of interest" description="Disordered" evidence="1">
    <location>
        <begin position="270"/>
        <end position="367"/>
    </location>
</feature>
<feature type="region of interest" description="Disordered" evidence="1">
    <location>
        <begin position="175"/>
        <end position="198"/>
    </location>
</feature>
<feature type="compositionally biased region" description="Basic and acidic residues" evidence="1">
    <location>
        <begin position="238"/>
        <end position="247"/>
    </location>
</feature>
<feature type="compositionally biased region" description="Polar residues" evidence="1">
    <location>
        <begin position="383"/>
        <end position="398"/>
    </location>
</feature>
<reference evidence="2" key="1">
    <citation type="submission" date="2021-11" db="EMBL/GenBank/DDBJ databases">
        <title>Purpureocillium_takamizusanense_genome.</title>
        <authorList>
            <person name="Nguyen N.-H."/>
        </authorList>
    </citation>
    <scope>NUCLEOTIDE SEQUENCE</scope>
    <source>
        <strain evidence="2">PT3</strain>
    </source>
</reference>
<dbReference type="OrthoDB" id="5408296at2759"/>
<gene>
    <name evidence="2" type="ORF">JDV02_009485</name>
</gene>
<sequence>MAARPGEENVATLFGDVHYFYSSPGVKPRHHRFDKGSYVYLFENATERRCRIEVANNPGTDDQDAFDGYLDQTRVHYSYKHHCMVSLVVADSADQSEWHLPTYDPRNEHKYHYKLHSLDIYFWTQADALQFINGVRRVLPPSQVEVLDEPGPPPQATAASSVVQRLEKVAITDPQYGGTSTAAAPPAHAPVQGSSPGGSLAAVAADILPATMPPPPPPPAANFAPMAYNPAAPAAPEAIRHREKTPPPDEDPLNPLAVAVAYDYQKQPFTPGIPPASQHGQVTSPGLPPSKFAAPPSHPGMQRAATMPAHQGMASPYGSSFPASPGFAPPPPPPQPASQPTLPISNPAGPTQSPGGFTNYTYSQQQAPVRQLSQDYSIHQQVYRPSTETGTAQAQYQPKQEGRSRLEENAGKLERGVTGMLKKFEKKFG</sequence>
<keyword evidence="3" id="KW-1185">Reference proteome</keyword>
<feature type="compositionally biased region" description="Polar residues" evidence="1">
    <location>
        <begin position="341"/>
        <end position="367"/>
    </location>
</feature>
<feature type="region of interest" description="Disordered" evidence="1">
    <location>
        <begin position="234"/>
        <end position="253"/>
    </location>
</feature>